<feature type="domain" description="Thioredoxin" evidence="2">
    <location>
        <begin position="286"/>
        <end position="424"/>
    </location>
</feature>
<dbReference type="InterPro" id="IPR036249">
    <property type="entry name" value="Thioredoxin-like_sf"/>
</dbReference>
<keyword evidence="4" id="KW-1185">Reference proteome</keyword>
<reference evidence="3 4" key="1">
    <citation type="submission" date="2019-02" db="EMBL/GenBank/DDBJ databases">
        <title>Deep-cultivation of Planctomycetes and their phenomic and genomic characterization uncovers novel biology.</title>
        <authorList>
            <person name="Wiegand S."/>
            <person name="Jogler M."/>
            <person name="Boedeker C."/>
            <person name="Pinto D."/>
            <person name="Vollmers J."/>
            <person name="Rivas-Marin E."/>
            <person name="Kohn T."/>
            <person name="Peeters S.H."/>
            <person name="Heuer A."/>
            <person name="Rast P."/>
            <person name="Oberbeckmann S."/>
            <person name="Bunk B."/>
            <person name="Jeske O."/>
            <person name="Meyerdierks A."/>
            <person name="Storesund J.E."/>
            <person name="Kallscheuer N."/>
            <person name="Luecker S."/>
            <person name="Lage O.M."/>
            <person name="Pohl T."/>
            <person name="Merkel B.J."/>
            <person name="Hornburger P."/>
            <person name="Mueller R.-W."/>
            <person name="Bruemmer F."/>
            <person name="Labrenz M."/>
            <person name="Spormann A.M."/>
            <person name="Op Den Camp H."/>
            <person name="Overmann J."/>
            <person name="Amann R."/>
            <person name="Jetten M.S.M."/>
            <person name="Mascher T."/>
            <person name="Medema M.H."/>
            <person name="Devos D.P."/>
            <person name="Kaster A.-K."/>
            <person name="Ovreas L."/>
            <person name="Rohde M."/>
            <person name="Galperin M.Y."/>
            <person name="Jogler C."/>
        </authorList>
    </citation>
    <scope>NUCLEOTIDE SEQUENCE [LARGE SCALE GENOMIC DNA]</scope>
    <source>
        <strain evidence="3 4">Q31b</strain>
    </source>
</reference>
<dbReference type="GO" id="GO:0016491">
    <property type="term" value="F:oxidoreductase activity"/>
    <property type="evidence" value="ECO:0007669"/>
    <property type="project" value="InterPro"/>
</dbReference>
<dbReference type="PANTHER" id="PTHR42852">
    <property type="entry name" value="THIOL:DISULFIDE INTERCHANGE PROTEIN DSBE"/>
    <property type="match status" value="1"/>
</dbReference>
<dbReference type="AlphaFoldDB" id="A0A5C6E8C8"/>
<dbReference type="GO" id="GO:0016209">
    <property type="term" value="F:antioxidant activity"/>
    <property type="evidence" value="ECO:0007669"/>
    <property type="project" value="InterPro"/>
</dbReference>
<protein>
    <submittedName>
        <fullName evidence="3">Thiol-disulfide oxidoreductase ResA</fullName>
    </submittedName>
</protein>
<dbReference type="Pfam" id="PF00578">
    <property type="entry name" value="AhpC-TSA"/>
    <property type="match status" value="1"/>
</dbReference>
<dbReference type="Proteomes" id="UP000315471">
    <property type="component" value="Unassembled WGS sequence"/>
</dbReference>
<evidence type="ECO:0000256" key="1">
    <source>
        <dbReference type="SAM" id="SignalP"/>
    </source>
</evidence>
<dbReference type="InterPro" id="IPR000866">
    <property type="entry name" value="AhpC/TSA"/>
</dbReference>
<dbReference type="OrthoDB" id="261881at2"/>
<evidence type="ECO:0000313" key="3">
    <source>
        <dbReference type="EMBL" id="TWU45222.1"/>
    </source>
</evidence>
<feature type="signal peptide" evidence="1">
    <location>
        <begin position="1"/>
        <end position="21"/>
    </location>
</feature>
<feature type="chain" id="PRO_5022820132" evidence="1">
    <location>
        <begin position="22"/>
        <end position="436"/>
    </location>
</feature>
<keyword evidence="1" id="KW-0732">Signal</keyword>
<dbReference type="SUPFAM" id="SSF52833">
    <property type="entry name" value="Thioredoxin-like"/>
    <property type="match status" value="1"/>
</dbReference>
<dbReference type="Gene3D" id="3.40.30.10">
    <property type="entry name" value="Glutaredoxin"/>
    <property type="match status" value="1"/>
</dbReference>
<dbReference type="InterPro" id="IPR013766">
    <property type="entry name" value="Thioredoxin_domain"/>
</dbReference>
<dbReference type="Pfam" id="PF09865">
    <property type="entry name" value="DUF2092"/>
    <property type="match status" value="1"/>
</dbReference>
<dbReference type="PROSITE" id="PS51352">
    <property type="entry name" value="THIOREDOXIN_2"/>
    <property type="match status" value="1"/>
</dbReference>
<organism evidence="3 4">
    <name type="scientific">Novipirellula aureliae</name>
    <dbReference type="NCBI Taxonomy" id="2527966"/>
    <lineage>
        <taxon>Bacteria</taxon>
        <taxon>Pseudomonadati</taxon>
        <taxon>Planctomycetota</taxon>
        <taxon>Planctomycetia</taxon>
        <taxon>Pirellulales</taxon>
        <taxon>Pirellulaceae</taxon>
        <taxon>Novipirellula</taxon>
    </lineage>
</organism>
<dbReference type="EMBL" id="SJPY01000001">
    <property type="protein sequence ID" value="TWU45222.1"/>
    <property type="molecule type" value="Genomic_DNA"/>
</dbReference>
<sequence precursor="true">MPARLITLPFLLVGSMLTLSAADDVATMPDDNETAATKFVAPDDVLEVLEPLFSSIEQADASRATVKVLTESVSGGQIVDSQESTYQIASRSPDRFTIYLKEPNQRTRIYGNEKEMIVRLAPEAFYKIDQPVGLREAVVALPLPMGPYPEPVLALTLASVDPSNTFLNGMKSIEIVDRDKFRGVTPAVHLKGEQDDAVTWDFWITQDNPPKPLRLLIDLTPMLRSTGELRVPQGYEYQIRFDFLSWRISGEVPDSLFRFQPSEESVEYESLEDYAQAIAGAVNEHPMLGEKAPDFEATTLNGKTMTLDDLKDKVVVIDFWATWCVPCVAALPIIQKVSEDYQDKDVVFLPLNVDETEGKVKEFIAQQQWDIDPIMDAGGKISESYKANAIPQTVVIGKNGVIESVHLGFAGEEELTKRLRDELDVLSVGGRIASSE</sequence>
<dbReference type="CDD" id="cd02966">
    <property type="entry name" value="TlpA_like_family"/>
    <property type="match status" value="1"/>
</dbReference>
<dbReference type="InterPro" id="IPR019207">
    <property type="entry name" value="DUF2092"/>
</dbReference>
<gene>
    <name evidence="3" type="primary">resA_2</name>
    <name evidence="3" type="ORF">Q31b_03930</name>
</gene>
<evidence type="ECO:0000313" key="4">
    <source>
        <dbReference type="Proteomes" id="UP000315471"/>
    </source>
</evidence>
<name>A0A5C6E8C8_9BACT</name>
<dbReference type="InterPro" id="IPR050553">
    <property type="entry name" value="Thioredoxin_ResA/DsbE_sf"/>
</dbReference>
<comment type="caution">
    <text evidence="3">The sequence shown here is derived from an EMBL/GenBank/DDBJ whole genome shotgun (WGS) entry which is preliminary data.</text>
</comment>
<accession>A0A5C6E8C8</accession>
<proteinExistence type="predicted"/>
<dbReference type="PANTHER" id="PTHR42852:SF17">
    <property type="entry name" value="THIOREDOXIN-LIKE PROTEIN HI_1115"/>
    <property type="match status" value="1"/>
</dbReference>
<evidence type="ECO:0000259" key="2">
    <source>
        <dbReference type="PROSITE" id="PS51352"/>
    </source>
</evidence>